<evidence type="ECO:0000313" key="2">
    <source>
        <dbReference type="Proteomes" id="UP000019095"/>
    </source>
</evidence>
<dbReference type="AlphaFoldDB" id="W0PBR9"/>
<dbReference type="STRING" id="1247726.MIM_c07590"/>
<name>W0PBR9_ADVMD</name>
<evidence type="ECO:0000313" key="1">
    <source>
        <dbReference type="EMBL" id="AHG62860.1"/>
    </source>
</evidence>
<dbReference type="Proteomes" id="UP000019095">
    <property type="component" value="Chromosome"/>
</dbReference>
<gene>
    <name evidence="1" type="ORF">MIM_c07590</name>
</gene>
<dbReference type="Gene3D" id="1.10.10.60">
    <property type="entry name" value="Homeodomain-like"/>
    <property type="match status" value="1"/>
</dbReference>
<reference evidence="1 2" key="1">
    <citation type="journal article" date="2014" name="Microbiology">
        <title>Unravelling the complete genome sequence of Advenella mimigardefordensis strain DPN7T and novel insights in the catabolism of the xenobiotic polythioester precursor 3,3'-dithiodipropionate.</title>
        <authorList>
            <person name="Wubbeler J.H."/>
            <person name="Hiessl S."/>
            <person name="Schuldes J."/>
            <person name="Thurmer A."/>
            <person name="Daniel R."/>
            <person name="Steinbuchel A."/>
        </authorList>
    </citation>
    <scope>NUCLEOTIDE SEQUENCE [LARGE SCALE GENOMIC DNA]</scope>
    <source>
        <strain evidence="2">DSM 17166 / LMG 22922 / DPN7</strain>
    </source>
</reference>
<dbReference type="InterPro" id="IPR009057">
    <property type="entry name" value="Homeodomain-like_sf"/>
</dbReference>
<dbReference type="HOGENOM" id="CLU_071303_0_0_4"/>
<dbReference type="KEGG" id="amim:MIM_c07590"/>
<sequence length="348" mass="38546">MRIVASRERLYSVRFVTQRDFKVKERLDCALIKIPGCEPLAETLLRQDRLPNARLHFSLIEPSPRAEQGSFPSVSMLQDMTYSLRHFDAICLPVSSASLVWTRLLLQQTRIEQHRPIFVLGLALRPIGLIDLLELGVVDFALWPCEPEEIRVRLLRALHELRGLQARLPSLLGDSVNPQQYAVHDSAMAYQAEYGPAPASAAVGALHLAADKSGLPLLPGFKRPVGRMPVTTMMGVTAGANGILPPVSLLRRMGGGLAHAGKSVSTYPTVLSVPRVCCQEIAQYPEGFQQLKSVVVAQFERTYLTHALARSKGNIALAARNSHKHRRAFWALMCKHQISAEPFRDNGI</sequence>
<dbReference type="EMBL" id="CP003915">
    <property type="protein sequence ID" value="AHG62860.1"/>
    <property type="molecule type" value="Genomic_DNA"/>
</dbReference>
<organism evidence="1 2">
    <name type="scientific">Advenella mimigardefordensis (strain DSM 17166 / LMG 22922 / DPN7)</name>
    <dbReference type="NCBI Taxonomy" id="1247726"/>
    <lineage>
        <taxon>Bacteria</taxon>
        <taxon>Pseudomonadati</taxon>
        <taxon>Pseudomonadota</taxon>
        <taxon>Betaproteobacteria</taxon>
        <taxon>Burkholderiales</taxon>
        <taxon>Alcaligenaceae</taxon>
    </lineage>
</organism>
<dbReference type="eggNOG" id="COG2204">
    <property type="taxonomic scope" value="Bacteria"/>
</dbReference>
<keyword evidence="2" id="KW-1185">Reference proteome</keyword>
<protein>
    <submittedName>
        <fullName evidence="1">Uncharacterized protein</fullName>
    </submittedName>
</protein>
<dbReference type="SUPFAM" id="SSF46689">
    <property type="entry name" value="Homeodomain-like"/>
    <property type="match status" value="1"/>
</dbReference>
<proteinExistence type="predicted"/>
<accession>W0PBR9</accession>
<dbReference type="PATRIC" id="fig|1247726.3.peg.824"/>